<evidence type="ECO:0000313" key="3">
    <source>
        <dbReference type="EMBL" id="HHP67936.1"/>
    </source>
</evidence>
<accession>A0A7J3XZ36</accession>
<dbReference type="EMBL" id="DRYK01000055">
    <property type="protein sequence ID" value="HHP67936.1"/>
    <property type="molecule type" value="Genomic_DNA"/>
</dbReference>
<sequence length="269" mass="30210">MTAENIQEYTLSTGIIIAGAYADKIRKTLFAQLRDLTKNNRDMAREAARASAELNRLLYYLIVDELKSDKGDAVRVRIKYKVYPDRNYIEWDFDSLVVEYFKRLSDEEVGKSLRKVLNERLKEVQEAFGKKPPALQPPQIGEEAGAESFKGEEVKETPAQPAESAGFTIGGLSELGETSLGSMLLKIEEPSGESLGVVELRESEGRVVGEALVVYSGEGYRAFISLEGSIERALDNKNLVIEELRKARFTKISKEEAENFIREKMNMIS</sequence>
<dbReference type="AlphaFoldDB" id="A0A7J3XZ36"/>
<organism evidence="3">
    <name type="scientific">Thermogladius calderae</name>
    <dbReference type="NCBI Taxonomy" id="1200300"/>
    <lineage>
        <taxon>Archaea</taxon>
        <taxon>Thermoproteota</taxon>
        <taxon>Thermoprotei</taxon>
        <taxon>Desulfurococcales</taxon>
        <taxon>Desulfurococcaceae</taxon>
        <taxon>Thermogladius</taxon>
    </lineage>
</organism>
<comment type="caution">
    <text evidence="3">The sequence shown here is derived from an EMBL/GenBank/DDBJ whole genome shotgun (WGS) entry which is preliminary data.</text>
</comment>
<evidence type="ECO:0000256" key="2">
    <source>
        <dbReference type="SAM" id="MobiDB-lite"/>
    </source>
</evidence>
<protein>
    <submittedName>
        <fullName evidence="3">DUF2258 domain-containing protein</fullName>
    </submittedName>
</protein>
<gene>
    <name evidence="3" type="ORF">ENM60_04005</name>
</gene>
<keyword evidence="1" id="KW-0175">Coiled coil</keyword>
<feature type="coiled-coil region" evidence="1">
    <location>
        <begin position="26"/>
        <end position="53"/>
    </location>
</feature>
<dbReference type="InterPro" id="IPR017140">
    <property type="entry name" value="ThermoDBP-RPs_arc"/>
</dbReference>
<feature type="region of interest" description="Disordered" evidence="2">
    <location>
        <begin position="131"/>
        <end position="167"/>
    </location>
</feature>
<evidence type="ECO:0000256" key="1">
    <source>
        <dbReference type="SAM" id="Coils"/>
    </source>
</evidence>
<dbReference type="Pfam" id="PF10015">
    <property type="entry name" value="ThermoDBP-RP_arch"/>
    <property type="match status" value="1"/>
</dbReference>
<proteinExistence type="predicted"/>
<name>A0A7J3XZ36_9CREN</name>
<reference evidence="3" key="1">
    <citation type="journal article" date="2020" name="mSystems">
        <title>Genome- and Community-Level Interaction Insights into Carbon Utilization and Element Cycling Functions of Hydrothermarchaeota in Hydrothermal Sediment.</title>
        <authorList>
            <person name="Zhou Z."/>
            <person name="Liu Y."/>
            <person name="Xu W."/>
            <person name="Pan J."/>
            <person name="Luo Z.H."/>
            <person name="Li M."/>
        </authorList>
    </citation>
    <scope>NUCLEOTIDE SEQUENCE [LARGE SCALE GENOMIC DNA]</scope>
    <source>
        <strain evidence="3">SpSt-110</strain>
    </source>
</reference>